<dbReference type="GO" id="GO:0005634">
    <property type="term" value="C:nucleus"/>
    <property type="evidence" value="ECO:0007669"/>
    <property type="project" value="TreeGrafter"/>
</dbReference>
<dbReference type="GO" id="GO:0004649">
    <property type="term" value="F:poly(ADP-ribose) glycohydrolase activity"/>
    <property type="evidence" value="ECO:0007669"/>
    <property type="project" value="InterPro"/>
</dbReference>
<reference evidence="2 3" key="2">
    <citation type="journal article" date="2012" name="PLoS Pathog.">
        <title>Diverse lifestyles and strategies of plant pathogenesis encoded in the genomes of eighteen Dothideomycetes fungi.</title>
        <authorList>
            <person name="Ohm R.A."/>
            <person name="Feau N."/>
            <person name="Henrissat B."/>
            <person name="Schoch C.L."/>
            <person name="Horwitz B.A."/>
            <person name="Barry K.W."/>
            <person name="Condon B.J."/>
            <person name="Copeland A.C."/>
            <person name="Dhillon B."/>
            <person name="Glaser F."/>
            <person name="Hesse C.N."/>
            <person name="Kosti I."/>
            <person name="LaButti K."/>
            <person name="Lindquist E.A."/>
            <person name="Lucas S."/>
            <person name="Salamov A.A."/>
            <person name="Bradshaw R.E."/>
            <person name="Ciuffetti L."/>
            <person name="Hamelin R.C."/>
            <person name="Kema G.H.J."/>
            <person name="Lawrence C."/>
            <person name="Scott J.A."/>
            <person name="Spatafora J.W."/>
            <person name="Turgeon B.G."/>
            <person name="de Wit P.J.G.M."/>
            <person name="Zhong S."/>
            <person name="Goodwin S.B."/>
            <person name="Grigoriev I.V."/>
        </authorList>
    </citation>
    <scope>NUCLEOTIDE SEQUENCE [LARGE SCALE GENOMIC DNA]</scope>
    <source>
        <strain evidence="3">NZE10 / CBS 128990</strain>
    </source>
</reference>
<reference evidence="3" key="1">
    <citation type="journal article" date="2012" name="PLoS Genet.">
        <title>The genomes of the fungal plant pathogens Cladosporium fulvum and Dothistroma septosporum reveal adaptation to different hosts and lifestyles but also signatures of common ancestry.</title>
        <authorList>
            <person name="de Wit P.J.G.M."/>
            <person name="van der Burgt A."/>
            <person name="Oekmen B."/>
            <person name="Stergiopoulos I."/>
            <person name="Abd-Elsalam K.A."/>
            <person name="Aerts A.L."/>
            <person name="Bahkali A.H."/>
            <person name="Beenen H.G."/>
            <person name="Chettri P."/>
            <person name="Cox M.P."/>
            <person name="Datema E."/>
            <person name="de Vries R.P."/>
            <person name="Dhillon B."/>
            <person name="Ganley A.R."/>
            <person name="Griffiths S.A."/>
            <person name="Guo Y."/>
            <person name="Hamelin R.C."/>
            <person name="Henrissat B."/>
            <person name="Kabir M.S."/>
            <person name="Jashni M.K."/>
            <person name="Kema G."/>
            <person name="Klaubauf S."/>
            <person name="Lapidus A."/>
            <person name="Levasseur A."/>
            <person name="Lindquist E."/>
            <person name="Mehrabi R."/>
            <person name="Ohm R.A."/>
            <person name="Owen T.J."/>
            <person name="Salamov A."/>
            <person name="Schwelm A."/>
            <person name="Schijlen E."/>
            <person name="Sun H."/>
            <person name="van den Burg H.A."/>
            <person name="van Ham R.C.H.J."/>
            <person name="Zhang S."/>
            <person name="Goodwin S.B."/>
            <person name="Grigoriev I.V."/>
            <person name="Collemare J."/>
            <person name="Bradshaw R.E."/>
        </authorList>
    </citation>
    <scope>NUCLEOTIDE SEQUENCE [LARGE SCALE GENOMIC DNA]</scope>
    <source>
        <strain evidence="3">NZE10 / CBS 128990</strain>
    </source>
</reference>
<dbReference type="GO" id="GO:0006282">
    <property type="term" value="P:regulation of DNA repair"/>
    <property type="evidence" value="ECO:0007669"/>
    <property type="project" value="InterPro"/>
</dbReference>
<evidence type="ECO:0000313" key="2">
    <source>
        <dbReference type="EMBL" id="EME41427.1"/>
    </source>
</evidence>
<dbReference type="GO" id="GO:0005737">
    <property type="term" value="C:cytoplasm"/>
    <property type="evidence" value="ECO:0007669"/>
    <property type="project" value="TreeGrafter"/>
</dbReference>
<dbReference type="InterPro" id="IPR046372">
    <property type="entry name" value="PARG_cat_C"/>
</dbReference>
<evidence type="ECO:0000313" key="3">
    <source>
        <dbReference type="Proteomes" id="UP000016933"/>
    </source>
</evidence>
<dbReference type="GO" id="GO:0005975">
    <property type="term" value="P:carbohydrate metabolic process"/>
    <property type="evidence" value="ECO:0007669"/>
    <property type="project" value="InterPro"/>
</dbReference>
<evidence type="ECO:0000259" key="1">
    <source>
        <dbReference type="Pfam" id="PF05028"/>
    </source>
</evidence>
<keyword evidence="3" id="KW-1185">Reference proteome</keyword>
<dbReference type="OrthoDB" id="1937899at2759"/>
<proteinExistence type="predicted"/>
<dbReference type="AlphaFoldDB" id="N1PGC1"/>
<dbReference type="OMA" id="FTGHGRT"/>
<dbReference type="GO" id="GO:0009225">
    <property type="term" value="P:nucleotide-sugar metabolic process"/>
    <property type="evidence" value="ECO:0007669"/>
    <property type="project" value="TreeGrafter"/>
</dbReference>
<gene>
    <name evidence="2" type="ORF">DOTSEDRAFT_73743</name>
</gene>
<dbReference type="EMBL" id="KB446542">
    <property type="protein sequence ID" value="EME41427.1"/>
    <property type="molecule type" value="Genomic_DNA"/>
</dbReference>
<dbReference type="Pfam" id="PF05028">
    <property type="entry name" value="PARG_cat_C"/>
    <property type="match status" value="1"/>
</dbReference>
<dbReference type="PANTHER" id="PTHR12837">
    <property type="entry name" value="POLY ADP-RIBOSE GLYCOHYDROLASE"/>
    <property type="match status" value="1"/>
</dbReference>
<sequence>MAIFPLPHHPSCRSIDPLSLCDDLANGDDGTVPHVVLIGVLLQHVDKDLRDAEALPPLSRTNWTTIFPRMVEDIAYSLHMDSSLRTDGLKELLEHKTWSREELCRFRSNLISNVLSLEKVFPAPSLHQLCDEHRIATFQTDQVDCLLAHLLLGTLQIPAGNTWGRPGFTQLFRGTAATKHTSRAYLRTILQHFANGGYSATLTPVSGFQFHIASGSKLPNVSTSIVRAITIPVTIVNQPSEPSSRIDCFVLVAAHSQPGPGPGGTQEERLVGQSPALAISSLLAPRLASDVAIITSSIPVHAQWTGHGRDAQMLEVYPAAYRPHRRYIIADALELDNEDTIRECTPRYVEREIRKLYAAFSGAKQCWLDEGRSIQDLRIQMPPWGCGAFGGTPNVKIQCMMMAAGLAGIESENLELLVPKDREDELSSVPPQGTTICDMFGRLTDTLR</sequence>
<feature type="domain" description="PARG catalytic Macro" evidence="1">
    <location>
        <begin position="263"/>
        <end position="408"/>
    </location>
</feature>
<organism evidence="2 3">
    <name type="scientific">Dothistroma septosporum (strain NZE10 / CBS 128990)</name>
    <name type="common">Red band needle blight fungus</name>
    <name type="synonym">Mycosphaerella pini</name>
    <dbReference type="NCBI Taxonomy" id="675120"/>
    <lineage>
        <taxon>Eukaryota</taxon>
        <taxon>Fungi</taxon>
        <taxon>Dikarya</taxon>
        <taxon>Ascomycota</taxon>
        <taxon>Pezizomycotina</taxon>
        <taxon>Dothideomycetes</taxon>
        <taxon>Dothideomycetidae</taxon>
        <taxon>Mycosphaerellales</taxon>
        <taxon>Mycosphaerellaceae</taxon>
        <taxon>Dothistroma</taxon>
    </lineage>
</organism>
<dbReference type="STRING" id="675120.N1PGC1"/>
<dbReference type="GO" id="GO:1990966">
    <property type="term" value="P:ATP generation from poly-ADP-D-ribose"/>
    <property type="evidence" value="ECO:0007669"/>
    <property type="project" value="TreeGrafter"/>
</dbReference>
<accession>N1PGC1</accession>
<name>N1PGC1_DOTSN</name>
<dbReference type="InterPro" id="IPR007724">
    <property type="entry name" value="Poly_GlycHdrlase"/>
</dbReference>
<dbReference type="PANTHER" id="PTHR12837:SF0">
    <property type="entry name" value="POLY(ADP-RIBOSE) GLYCOHYDROLASE"/>
    <property type="match status" value="1"/>
</dbReference>
<dbReference type="eggNOG" id="KOG2064">
    <property type="taxonomic scope" value="Eukaryota"/>
</dbReference>
<dbReference type="Proteomes" id="UP000016933">
    <property type="component" value="Unassembled WGS sequence"/>
</dbReference>
<protein>
    <recommendedName>
        <fullName evidence="1">PARG catalytic Macro domain-containing protein</fullName>
    </recommendedName>
</protein>
<dbReference type="HOGENOM" id="CLU_013388_5_0_1"/>